<feature type="domain" description="ATPase" evidence="1">
    <location>
        <begin position="3"/>
        <end position="40"/>
    </location>
</feature>
<dbReference type="Pfam" id="PF01637">
    <property type="entry name" value="ATPase_2"/>
    <property type="match status" value="1"/>
</dbReference>
<dbReference type="Proteomes" id="UP000001567">
    <property type="component" value="Chromosome"/>
</dbReference>
<dbReference type="GO" id="GO:0005524">
    <property type="term" value="F:ATP binding"/>
    <property type="evidence" value="ECO:0007669"/>
    <property type="project" value="InterPro"/>
</dbReference>
<dbReference type="InterPro" id="IPR011579">
    <property type="entry name" value="ATPase_dom"/>
</dbReference>
<accession>A4WJF8</accession>
<gene>
    <name evidence="2" type="ordered locus">Pars_0945</name>
</gene>
<dbReference type="EMBL" id="CP000660">
    <property type="protein sequence ID" value="ABP50525.1"/>
    <property type="molecule type" value="Genomic_DNA"/>
</dbReference>
<dbReference type="AlphaFoldDB" id="A4WJF8"/>
<sequence length="69" mass="7200">MCFSNRQLELARLLDMASRYLSVPLVAYGPEGCGKTALLRGEGTRLATPTPQSCGDGAQAAEITASRAG</sequence>
<proteinExistence type="predicted"/>
<dbReference type="RefSeq" id="WP_011900432.1">
    <property type="nucleotide sequence ID" value="NC_009376.1"/>
</dbReference>
<reference evidence="2 3" key="1">
    <citation type="submission" date="2007-04" db="EMBL/GenBank/DDBJ databases">
        <title>Complete sequence of Pyrobaculum arsenaticum DSM 13514.</title>
        <authorList>
            <consortium name="US DOE Joint Genome Institute"/>
            <person name="Copeland A."/>
            <person name="Lucas S."/>
            <person name="Lapidus A."/>
            <person name="Barry K."/>
            <person name="Glavina del Rio T."/>
            <person name="Dalin E."/>
            <person name="Tice H."/>
            <person name="Pitluck S."/>
            <person name="Chain P."/>
            <person name="Malfatti S."/>
            <person name="Shin M."/>
            <person name="Vergez L."/>
            <person name="Schmutz J."/>
            <person name="Larimer F."/>
            <person name="Land M."/>
            <person name="Hauser L."/>
            <person name="Kyrpides N."/>
            <person name="Mikhailova N."/>
            <person name="Cozen A.E."/>
            <person name="Fitz-Gibbon S.T."/>
            <person name="House C.H."/>
            <person name="Saltikov C."/>
            <person name="Lowe T.M."/>
            <person name="Richardson P."/>
        </authorList>
    </citation>
    <scope>NUCLEOTIDE SEQUENCE [LARGE SCALE GENOMIC DNA]</scope>
    <source>
        <strain evidence="3">ATCC 700994 / DSM 13514 / JCM 11321 / PZ6</strain>
    </source>
</reference>
<dbReference type="GeneID" id="71067941"/>
<organism evidence="2 3">
    <name type="scientific">Pyrobaculum arsenaticum (strain DSM 13514 / JCM 11321 / PZ6)</name>
    <dbReference type="NCBI Taxonomy" id="340102"/>
    <lineage>
        <taxon>Archaea</taxon>
        <taxon>Thermoproteota</taxon>
        <taxon>Thermoprotei</taxon>
        <taxon>Thermoproteales</taxon>
        <taxon>Thermoproteaceae</taxon>
        <taxon>Pyrobaculum</taxon>
    </lineage>
</organism>
<dbReference type="KEGG" id="pas:Pars_0945"/>
<dbReference type="HOGENOM" id="CLU_2766254_0_0_2"/>
<evidence type="ECO:0000259" key="1">
    <source>
        <dbReference type="Pfam" id="PF01637"/>
    </source>
</evidence>
<name>A4WJF8_PYRAR</name>
<evidence type="ECO:0000313" key="3">
    <source>
        <dbReference type="Proteomes" id="UP000001567"/>
    </source>
</evidence>
<protein>
    <recommendedName>
        <fullName evidence="1">ATPase domain-containing protein</fullName>
    </recommendedName>
</protein>
<evidence type="ECO:0000313" key="2">
    <source>
        <dbReference type="EMBL" id="ABP50525.1"/>
    </source>
</evidence>